<sequence length="67" mass="7545">MITAKELKDDLGFKEHTAKTIIHQAKTLMVSKGFGLYNNKRIGTVPIWAVESIIGVRLDDKEETTNE</sequence>
<dbReference type="InterPro" id="IPR021512">
    <property type="entry name" value="DUF3173"/>
</dbReference>
<protein>
    <recommendedName>
        <fullName evidence="3">DUF3173 domain-containing protein</fullName>
    </recommendedName>
</protein>
<evidence type="ECO:0008006" key="3">
    <source>
        <dbReference type="Google" id="ProtNLM"/>
    </source>
</evidence>
<accession>A0A099YDG5</accession>
<dbReference type="AlphaFoldDB" id="A0A099YDG5"/>
<reference evidence="1 2" key="1">
    <citation type="submission" date="2014-09" db="EMBL/GenBank/DDBJ databases">
        <title>Lactobacillus mucosae CRL573 Genome Sequencing.</title>
        <authorList>
            <person name="Bleckwedel J."/>
            <person name="Teran L.C."/>
            <person name="Bonacina J."/>
            <person name="Saavedra L."/>
            <person name="Mozzi F.B."/>
            <person name="Raya R.R."/>
        </authorList>
    </citation>
    <scope>NUCLEOTIDE SEQUENCE [LARGE SCALE GENOMIC DNA]</scope>
    <source>
        <strain evidence="1 2">CRL573</strain>
    </source>
</reference>
<evidence type="ECO:0000313" key="1">
    <source>
        <dbReference type="EMBL" id="KGL66605.1"/>
    </source>
</evidence>
<comment type="caution">
    <text evidence="1">The sequence shown here is derived from an EMBL/GenBank/DDBJ whole genome shotgun (WGS) entry which is preliminary data.</text>
</comment>
<dbReference type="EMBL" id="JROC01000035">
    <property type="protein sequence ID" value="KGL66605.1"/>
    <property type="molecule type" value="Genomic_DNA"/>
</dbReference>
<name>A0A099YDG5_LIMMU</name>
<dbReference type="Proteomes" id="UP000030001">
    <property type="component" value="Unassembled WGS sequence"/>
</dbReference>
<dbReference type="Pfam" id="PF11372">
    <property type="entry name" value="DUF3173"/>
    <property type="match status" value="1"/>
</dbReference>
<evidence type="ECO:0000313" key="2">
    <source>
        <dbReference type="Proteomes" id="UP000030001"/>
    </source>
</evidence>
<proteinExistence type="predicted"/>
<organism evidence="1 2">
    <name type="scientific">Limosilactobacillus mucosae</name>
    <name type="common">Lactobacillus mucosae</name>
    <dbReference type="NCBI Taxonomy" id="97478"/>
    <lineage>
        <taxon>Bacteria</taxon>
        <taxon>Bacillati</taxon>
        <taxon>Bacillota</taxon>
        <taxon>Bacilli</taxon>
        <taxon>Lactobacillales</taxon>
        <taxon>Lactobacillaceae</taxon>
        <taxon>Limosilactobacillus</taxon>
    </lineage>
</organism>
<gene>
    <name evidence="1" type="ORF">LX03_08045</name>
</gene>